<accession>A0ABU1TUI9</accession>
<feature type="transmembrane region" description="Helical" evidence="1">
    <location>
        <begin position="47"/>
        <end position="67"/>
    </location>
</feature>
<dbReference type="Proteomes" id="UP001255185">
    <property type="component" value="Unassembled WGS sequence"/>
</dbReference>
<dbReference type="RefSeq" id="WP_310028724.1">
    <property type="nucleotide sequence ID" value="NZ_JAVDVI010000023.1"/>
</dbReference>
<evidence type="ECO:0000313" key="2">
    <source>
        <dbReference type="EMBL" id="MDR6969548.1"/>
    </source>
</evidence>
<dbReference type="InterPro" id="IPR048136">
    <property type="entry name" value="STM3941-like"/>
</dbReference>
<name>A0ABU1TUI9_9FLAO</name>
<evidence type="ECO:0000313" key="3">
    <source>
        <dbReference type="Proteomes" id="UP001255185"/>
    </source>
</evidence>
<comment type="caution">
    <text evidence="2">The sequence shown here is derived from an EMBL/GenBank/DDBJ whole genome shotgun (WGS) entry which is preliminary data.</text>
</comment>
<keyword evidence="1" id="KW-0812">Transmembrane</keyword>
<protein>
    <submittedName>
        <fullName evidence="2">Uncharacterized protein</fullName>
    </submittedName>
</protein>
<sequence>MNKTEIYSNKKKAILLFFLSIVFIVLGIWMILEAENIKTPFLRNPLLTRIIGISGILFFGFAMFVIAKQIFRNKLMLILDENGIHLKPPTNRIIKWKDITGFSEIKINSVKIIIIHVKNPEEYMNDETNKIRKKLMNYNLSNYGSPFTISVATMDITHKELWRLLNEGLKN</sequence>
<proteinExistence type="predicted"/>
<evidence type="ECO:0000256" key="1">
    <source>
        <dbReference type="SAM" id="Phobius"/>
    </source>
</evidence>
<keyword evidence="3" id="KW-1185">Reference proteome</keyword>
<organism evidence="2 3">
    <name type="scientific">Flavobacterium arsenatis</name>
    <dbReference type="NCBI Taxonomy" id="1484332"/>
    <lineage>
        <taxon>Bacteria</taxon>
        <taxon>Pseudomonadati</taxon>
        <taxon>Bacteroidota</taxon>
        <taxon>Flavobacteriia</taxon>
        <taxon>Flavobacteriales</taxon>
        <taxon>Flavobacteriaceae</taxon>
        <taxon>Flavobacterium</taxon>
    </lineage>
</organism>
<gene>
    <name evidence="2" type="ORF">J2X31_003581</name>
</gene>
<keyword evidence="1" id="KW-1133">Transmembrane helix</keyword>
<keyword evidence="1" id="KW-0472">Membrane</keyword>
<feature type="transmembrane region" description="Helical" evidence="1">
    <location>
        <begin position="12"/>
        <end position="32"/>
    </location>
</feature>
<dbReference type="NCBIfam" id="NF041635">
    <property type="entry name" value="STM3941_fam"/>
    <property type="match status" value="1"/>
</dbReference>
<reference evidence="2 3" key="1">
    <citation type="submission" date="2023-07" db="EMBL/GenBank/DDBJ databases">
        <title>Sorghum-associated microbial communities from plants grown in Nebraska, USA.</title>
        <authorList>
            <person name="Schachtman D."/>
        </authorList>
    </citation>
    <scope>NUCLEOTIDE SEQUENCE [LARGE SCALE GENOMIC DNA]</scope>
    <source>
        <strain evidence="2 3">3773</strain>
    </source>
</reference>
<dbReference type="EMBL" id="JAVDVI010000023">
    <property type="protein sequence ID" value="MDR6969548.1"/>
    <property type="molecule type" value="Genomic_DNA"/>
</dbReference>